<dbReference type="AlphaFoldDB" id="L0DZM7"/>
<organism evidence="3 4">
    <name type="scientific">Thioalkalivibrio nitratireducens (strain DSM 14787 / UNIQEM 213 / ALEN2)</name>
    <dbReference type="NCBI Taxonomy" id="1255043"/>
    <lineage>
        <taxon>Bacteria</taxon>
        <taxon>Pseudomonadati</taxon>
        <taxon>Pseudomonadota</taxon>
        <taxon>Gammaproteobacteria</taxon>
        <taxon>Chromatiales</taxon>
        <taxon>Ectothiorhodospiraceae</taxon>
        <taxon>Thioalkalivibrio</taxon>
    </lineage>
</organism>
<reference evidence="3" key="1">
    <citation type="submission" date="2015-12" db="EMBL/GenBank/DDBJ databases">
        <authorList>
            <person name="Tikhonova T.V."/>
            <person name="Pavlov A.R."/>
            <person name="Beletsky A.V."/>
            <person name="Mardanov A.V."/>
            <person name="Sorokin D.Y."/>
            <person name="Ravin N.V."/>
            <person name="Popov V.O."/>
        </authorList>
    </citation>
    <scope>NUCLEOTIDE SEQUENCE</scope>
    <source>
        <strain evidence="3">DSM 14787</strain>
    </source>
</reference>
<evidence type="ECO:0000256" key="2">
    <source>
        <dbReference type="SAM" id="Phobius"/>
    </source>
</evidence>
<evidence type="ECO:0008006" key="5">
    <source>
        <dbReference type="Google" id="ProtNLM"/>
    </source>
</evidence>
<dbReference type="eggNOG" id="ENOG50344FM">
    <property type="taxonomic scope" value="Bacteria"/>
</dbReference>
<dbReference type="HOGENOM" id="CLU_1387672_0_0_6"/>
<evidence type="ECO:0000313" key="3">
    <source>
        <dbReference type="EMBL" id="AGA35049.1"/>
    </source>
</evidence>
<keyword evidence="4" id="KW-1185">Reference proteome</keyword>
<feature type="transmembrane region" description="Helical" evidence="2">
    <location>
        <begin position="77"/>
        <end position="94"/>
    </location>
</feature>
<keyword evidence="2" id="KW-0472">Membrane</keyword>
<feature type="transmembrane region" description="Helical" evidence="2">
    <location>
        <begin position="32"/>
        <end position="48"/>
    </location>
</feature>
<protein>
    <recommendedName>
        <fullName evidence="5">TM2 domain-containing protein</fullName>
    </recommendedName>
</protein>
<dbReference type="PATRIC" id="fig|1255043.3.peg.3443"/>
<name>L0DZM7_THIND</name>
<keyword evidence="2" id="KW-0812">Transmembrane</keyword>
<dbReference type="EMBL" id="CP003989">
    <property type="protein sequence ID" value="AGA35049.1"/>
    <property type="molecule type" value="Genomic_DNA"/>
</dbReference>
<keyword evidence="2" id="KW-1133">Transmembrane helix</keyword>
<evidence type="ECO:0000256" key="1">
    <source>
        <dbReference type="SAM" id="MobiDB-lite"/>
    </source>
</evidence>
<dbReference type="Proteomes" id="UP000010809">
    <property type="component" value="Chromosome"/>
</dbReference>
<accession>L0DZM7</accession>
<dbReference type="KEGG" id="tni:TVNIR_3413"/>
<dbReference type="OrthoDB" id="8560624at2"/>
<feature type="region of interest" description="Disordered" evidence="1">
    <location>
        <begin position="145"/>
        <end position="192"/>
    </location>
</feature>
<dbReference type="STRING" id="1255043.TVNIR_3413"/>
<sequence length="192" mass="21963">MGKAWRELDLKGGGLQAVNALLAAMLRSRRKAYAAWLLFPLGLHRFYLGVPRSALLFPLFTALTLLTALLLPGQWWLLPLLALLGWAAYDLYWIERRVTAFNKELRMRLFLRKGHAPPRNYRGRYAGSDEAKRLEEDLAEYQALKERERAGHGSDTDATDAGSAEARRRAPSFSEQEAMLRELSRRRGHKSR</sequence>
<proteinExistence type="predicted"/>
<gene>
    <name evidence="3" type="ordered locus">TVNIR_3413</name>
</gene>
<feature type="compositionally biased region" description="Basic and acidic residues" evidence="1">
    <location>
        <begin position="145"/>
        <end position="155"/>
    </location>
</feature>
<dbReference type="RefSeq" id="WP_015260148.1">
    <property type="nucleotide sequence ID" value="NC_019902.2"/>
</dbReference>
<evidence type="ECO:0000313" key="4">
    <source>
        <dbReference type="Proteomes" id="UP000010809"/>
    </source>
</evidence>